<keyword evidence="4" id="KW-0472">Membrane</keyword>
<evidence type="ECO:0000313" key="7">
    <source>
        <dbReference type="EMBL" id="CAB4037962.1"/>
    </source>
</evidence>
<dbReference type="InterPro" id="IPR038623">
    <property type="entry name" value="STING_C_sf"/>
</dbReference>
<dbReference type="InterPro" id="IPR029158">
    <property type="entry name" value="STING"/>
</dbReference>
<dbReference type="GO" id="GO:0045087">
    <property type="term" value="P:innate immune response"/>
    <property type="evidence" value="ECO:0007669"/>
    <property type="project" value="TreeGrafter"/>
</dbReference>
<dbReference type="GO" id="GO:0002218">
    <property type="term" value="P:activation of innate immune response"/>
    <property type="evidence" value="ECO:0007669"/>
    <property type="project" value="InterPro"/>
</dbReference>
<comment type="subcellular location">
    <subcellularLocation>
        <location evidence="1">Membrane</location>
        <topology evidence="1">Multi-pass membrane protein</topology>
    </subcellularLocation>
</comment>
<dbReference type="PANTHER" id="PTHR34339:SF1">
    <property type="entry name" value="STIMULATOR OF INTERFERON GENES PROTEIN"/>
    <property type="match status" value="1"/>
</dbReference>
<dbReference type="InterPro" id="IPR055432">
    <property type="entry name" value="STING_LBD"/>
</dbReference>
<protein>
    <submittedName>
        <fullName evidence="7">Stimulator of interferon genes -like</fullName>
    </submittedName>
</protein>
<dbReference type="GO" id="GO:0032481">
    <property type="term" value="P:positive regulation of type I interferon production"/>
    <property type="evidence" value="ECO:0007669"/>
    <property type="project" value="InterPro"/>
</dbReference>
<dbReference type="InterPro" id="IPR055434">
    <property type="entry name" value="STING_TM"/>
</dbReference>
<evidence type="ECO:0000259" key="6">
    <source>
        <dbReference type="Pfam" id="PF23417"/>
    </source>
</evidence>
<keyword evidence="2" id="KW-0812">Transmembrane</keyword>
<keyword evidence="8" id="KW-1185">Reference proteome</keyword>
<evidence type="ECO:0000259" key="5">
    <source>
        <dbReference type="Pfam" id="PF15009"/>
    </source>
</evidence>
<name>A0A7D9LP71_PARCT</name>
<proteinExistence type="predicted"/>
<evidence type="ECO:0000256" key="4">
    <source>
        <dbReference type="ARBA" id="ARBA00023136"/>
    </source>
</evidence>
<dbReference type="AlphaFoldDB" id="A0A7D9LP71"/>
<dbReference type="PANTHER" id="PTHR34339">
    <property type="entry name" value="STIMULATOR OF INTERFERON GENES PROTEIN"/>
    <property type="match status" value="1"/>
</dbReference>
<dbReference type="GO" id="GO:0005789">
    <property type="term" value="C:endoplasmic reticulum membrane"/>
    <property type="evidence" value="ECO:0007669"/>
    <property type="project" value="TreeGrafter"/>
</dbReference>
<accession>A0A7D9LP71</accession>
<evidence type="ECO:0000256" key="1">
    <source>
        <dbReference type="ARBA" id="ARBA00004141"/>
    </source>
</evidence>
<keyword evidence="3" id="KW-1133">Transmembrane helix</keyword>
<dbReference type="Pfam" id="PF23417">
    <property type="entry name" value="STING_TM"/>
    <property type="match status" value="1"/>
</dbReference>
<dbReference type="Pfam" id="PF15009">
    <property type="entry name" value="STING_LBD"/>
    <property type="match status" value="1"/>
</dbReference>
<dbReference type="EMBL" id="CACRXK020023657">
    <property type="protein sequence ID" value="CAB4037962.1"/>
    <property type="molecule type" value="Genomic_DNA"/>
</dbReference>
<dbReference type="Gene3D" id="1.20.5.5200">
    <property type="match status" value="1"/>
</dbReference>
<dbReference type="GO" id="GO:0016239">
    <property type="term" value="P:positive regulation of macroautophagy"/>
    <property type="evidence" value="ECO:0007669"/>
    <property type="project" value="TreeGrafter"/>
</dbReference>
<feature type="domain" description="STING transmembrane" evidence="6">
    <location>
        <begin position="107"/>
        <end position="222"/>
    </location>
</feature>
<feature type="domain" description="STING ligand-binding" evidence="5">
    <location>
        <begin position="225"/>
        <end position="407"/>
    </location>
</feature>
<comment type="caution">
    <text evidence="7">The sequence shown here is derived from an EMBL/GenBank/DDBJ whole genome shotgun (WGS) entry which is preliminary data.</text>
</comment>
<evidence type="ECO:0000256" key="3">
    <source>
        <dbReference type="ARBA" id="ARBA00022989"/>
    </source>
</evidence>
<dbReference type="GO" id="GO:0061507">
    <property type="term" value="F:2',3'-cyclic GMP-AMP binding"/>
    <property type="evidence" value="ECO:0007669"/>
    <property type="project" value="TreeGrafter"/>
</dbReference>
<dbReference type="GO" id="GO:0061709">
    <property type="term" value="P:reticulophagy"/>
    <property type="evidence" value="ECO:0007669"/>
    <property type="project" value="TreeGrafter"/>
</dbReference>
<dbReference type="GO" id="GO:0000045">
    <property type="term" value="P:autophagosome assembly"/>
    <property type="evidence" value="ECO:0007669"/>
    <property type="project" value="TreeGrafter"/>
</dbReference>
<dbReference type="Proteomes" id="UP001152795">
    <property type="component" value="Unassembled WGS sequence"/>
</dbReference>
<dbReference type="GO" id="GO:0035438">
    <property type="term" value="F:cyclic-di-GMP binding"/>
    <property type="evidence" value="ECO:0007669"/>
    <property type="project" value="TreeGrafter"/>
</dbReference>
<reference evidence="7" key="1">
    <citation type="submission" date="2020-04" db="EMBL/GenBank/DDBJ databases">
        <authorList>
            <person name="Alioto T."/>
            <person name="Alioto T."/>
            <person name="Gomez Garrido J."/>
        </authorList>
    </citation>
    <scope>NUCLEOTIDE SEQUENCE</scope>
    <source>
        <strain evidence="7">A484AB</strain>
    </source>
</reference>
<dbReference type="OrthoDB" id="6053839at2759"/>
<organism evidence="7 8">
    <name type="scientific">Paramuricea clavata</name>
    <name type="common">Red gorgonian</name>
    <name type="synonym">Violescent sea-whip</name>
    <dbReference type="NCBI Taxonomy" id="317549"/>
    <lineage>
        <taxon>Eukaryota</taxon>
        <taxon>Metazoa</taxon>
        <taxon>Cnidaria</taxon>
        <taxon>Anthozoa</taxon>
        <taxon>Octocorallia</taxon>
        <taxon>Malacalcyonacea</taxon>
        <taxon>Plexauridae</taxon>
        <taxon>Paramuricea</taxon>
    </lineage>
</organism>
<evidence type="ECO:0000256" key="2">
    <source>
        <dbReference type="ARBA" id="ARBA00022692"/>
    </source>
</evidence>
<sequence>MYGSHTEDPFQAGTEMEESAIIFDEDDSSFTAIELDKNHGFGPIPEKRQKRAAFVSVGLSFIIMVVLLGAFTKPKDELYAVEGNTSMLHEDEMFCRKNDQYYHVGIFIWSLNLIGIILGEFVNRSCLMFEEYFHLYTRYGGSKRKMFYACFSDISFRAVFFATLVAFIIICSTLLSQGAEYFKFEYIEIILSSVGSITLVLYLLSLDTLSRVQISSLMENNNRFVANGFAWYYYFTYLKIILPTLHERIADSPWKDKLSSNKLFILMPRDCWAHGKLSEEAEDGKIELVEDGVIEFDVARAGLSKRSYRSNVYKISIDGCEPLHVLAEYATPLCPIYEMSHSAEVNLSVEDRDEQAKLFVRTLEAILRNPCVPEVRNKCKLVPYARRSDVPVSKVLADAVLDDMKENSSLDSLDGIVAENTF</sequence>
<evidence type="ECO:0000313" key="8">
    <source>
        <dbReference type="Proteomes" id="UP001152795"/>
    </source>
</evidence>
<gene>
    <name evidence="7" type="ORF">PACLA_8A058638</name>
</gene>
<dbReference type="GO" id="GO:0005776">
    <property type="term" value="C:autophagosome"/>
    <property type="evidence" value="ECO:0007669"/>
    <property type="project" value="TreeGrafter"/>
</dbReference>
<dbReference type="Gene3D" id="3.40.50.12100">
    <property type="entry name" value="Stimulator of interferon genes protein"/>
    <property type="match status" value="1"/>
</dbReference>